<dbReference type="InterPro" id="IPR041370">
    <property type="entry name" value="Mlase_EEF1AKMT1/ZCCHC4"/>
</dbReference>
<comment type="caution">
    <text evidence="13">The sequence shown here is derived from an EMBL/GenBank/DDBJ whole genome shotgun (WGS) entry which is preliminary data.</text>
</comment>
<dbReference type="InterPro" id="IPR010666">
    <property type="entry name" value="Znf_GRF"/>
</dbReference>
<dbReference type="PANTHER" id="PTHR13493">
    <property type="entry name" value="ZINC FINGER CCHC DOMAIN-CONTAINING"/>
    <property type="match status" value="1"/>
</dbReference>
<evidence type="ECO:0000256" key="3">
    <source>
        <dbReference type="ARBA" id="ARBA00022603"/>
    </source>
</evidence>
<evidence type="ECO:0000256" key="1">
    <source>
        <dbReference type="ARBA" id="ARBA00004496"/>
    </source>
</evidence>
<keyword evidence="14" id="KW-1185">Reference proteome</keyword>
<dbReference type="PROSITE" id="PS50888">
    <property type="entry name" value="BHLH"/>
    <property type="match status" value="1"/>
</dbReference>
<keyword evidence="8" id="KW-0862">Zinc</keyword>
<keyword evidence="5" id="KW-0949">S-adenosyl-L-methionine</keyword>
<feature type="domain" description="BHLH" evidence="11">
    <location>
        <begin position="476"/>
        <end position="525"/>
    </location>
</feature>
<evidence type="ECO:0000256" key="4">
    <source>
        <dbReference type="ARBA" id="ARBA00022679"/>
    </source>
</evidence>
<protein>
    <submittedName>
        <fullName evidence="13">rRNA N6-adenosine-methyltransferase ZCCHC4</fullName>
    </submittedName>
</protein>
<dbReference type="Proteomes" id="UP001174909">
    <property type="component" value="Unassembled WGS sequence"/>
</dbReference>
<dbReference type="EMBL" id="CASHTH010003683">
    <property type="protein sequence ID" value="CAI8047896.1"/>
    <property type="molecule type" value="Genomic_DNA"/>
</dbReference>
<dbReference type="CDD" id="cd11401">
    <property type="entry name" value="bHLHzip_Mad"/>
    <property type="match status" value="1"/>
</dbReference>
<dbReference type="Pfam" id="PF00010">
    <property type="entry name" value="HLH"/>
    <property type="match status" value="1"/>
</dbReference>
<keyword evidence="6" id="KW-0479">Metal-binding</keyword>
<feature type="region of interest" description="Disordered" evidence="10">
    <location>
        <begin position="452"/>
        <end position="479"/>
    </location>
</feature>
<dbReference type="AlphaFoldDB" id="A0AA35THY6"/>
<evidence type="ECO:0000259" key="12">
    <source>
        <dbReference type="PROSITE" id="PS51999"/>
    </source>
</evidence>
<accession>A0AA35THY6</accession>
<keyword evidence="7 9" id="KW-0863">Zinc-finger</keyword>
<feature type="compositionally biased region" description="Pro residues" evidence="10">
    <location>
        <begin position="569"/>
        <end position="578"/>
    </location>
</feature>
<dbReference type="InterPro" id="IPR036638">
    <property type="entry name" value="HLH_DNA-bd_sf"/>
</dbReference>
<dbReference type="PROSITE" id="PS51999">
    <property type="entry name" value="ZF_GRF"/>
    <property type="match status" value="1"/>
</dbReference>
<evidence type="ECO:0000256" key="5">
    <source>
        <dbReference type="ARBA" id="ARBA00022691"/>
    </source>
</evidence>
<feature type="compositionally biased region" description="Basic residues" evidence="10">
    <location>
        <begin position="461"/>
        <end position="472"/>
    </location>
</feature>
<evidence type="ECO:0000313" key="14">
    <source>
        <dbReference type="Proteomes" id="UP001174909"/>
    </source>
</evidence>
<evidence type="ECO:0000256" key="10">
    <source>
        <dbReference type="SAM" id="MobiDB-lite"/>
    </source>
</evidence>
<dbReference type="GO" id="GO:0046983">
    <property type="term" value="F:protein dimerization activity"/>
    <property type="evidence" value="ECO:0007669"/>
    <property type="project" value="InterPro"/>
</dbReference>
<evidence type="ECO:0000256" key="8">
    <source>
        <dbReference type="ARBA" id="ARBA00022833"/>
    </source>
</evidence>
<feature type="compositionally biased region" description="Polar residues" evidence="10">
    <location>
        <begin position="582"/>
        <end position="607"/>
    </location>
</feature>
<reference evidence="13" key="1">
    <citation type="submission" date="2023-03" db="EMBL/GenBank/DDBJ databases">
        <authorList>
            <person name="Steffen K."/>
            <person name="Cardenas P."/>
        </authorList>
    </citation>
    <scope>NUCLEOTIDE SEQUENCE</scope>
</reference>
<dbReference type="Pfam" id="PF10237">
    <property type="entry name" value="N6-adenineMlase"/>
    <property type="match status" value="1"/>
</dbReference>
<feature type="compositionally biased region" description="Acidic residues" evidence="10">
    <location>
        <begin position="611"/>
        <end position="622"/>
    </location>
</feature>
<keyword evidence="3" id="KW-0489">Methyltransferase</keyword>
<evidence type="ECO:0000259" key="11">
    <source>
        <dbReference type="PROSITE" id="PS50888"/>
    </source>
</evidence>
<name>A0AA35THY6_GEOBA</name>
<dbReference type="Gene3D" id="4.10.280.10">
    <property type="entry name" value="Helix-loop-helix DNA-binding domain"/>
    <property type="match status" value="1"/>
</dbReference>
<sequence>MSSLLHKPRFGVEPISGGGVDVEAPFCPHGPTLVFERYYADREPRKFFACALHRDRKGCPFFHWVDESISSEKRERWLQDYRDSNPPLDRSALAASLEAVRSLPEARRSFCHTCSQLVPSSSLSPDHSSHQLQYGVEDSLLTRPTKLLTPHDNNKSNAQYFFSESSCQLLVSELKRLKVTKVLCVGTPRLHEVIQCDLSPSITSLLLDVDSRYAVFYPPSLYQRYNTFNGHFYEEKGEVDGRRGEGGEGGEGREGGEGGEGVCRRFLDSGVVALVIDPPFGGLAEVLARQIQSLWALAGKELSTVLVFPYFMEAHVTSALPSLGMCDYQVTYENHKHFSSSSHSKKPSPVRLFTNFPPPGPRLPHSQGYRLCRLCQRYVAPNNVHCALCDNCTSKDGRRYRHCSECGVCVKPGREHCKKCGTCQLPDHLCGDRNMSSEMSIDALIQAAQYLDGPEEQSPRSRARSHRNRNKKATSYSRTTHNLLEKNRRAQLRDCLEVLRQHVPLPDKLTTLALLQSAKKYIEGLQQKEKEDIDAKMKLQHQQTVLLSRLAELGASHVKCLLSVKTHDPPPPTSPSPSSPTYSNDESLDSTSSLGHNSSKIKGQRSLSLIDDLDGHDDDDNVVIDVTTHDSDDETSSTTSGSDGGCTATAHKIQIAV</sequence>
<evidence type="ECO:0000256" key="2">
    <source>
        <dbReference type="ARBA" id="ARBA00022490"/>
    </source>
</evidence>
<keyword evidence="2" id="KW-0963">Cytoplasm</keyword>
<feature type="region of interest" description="Disordered" evidence="10">
    <location>
        <begin position="238"/>
        <end position="260"/>
    </location>
</feature>
<proteinExistence type="predicted"/>
<dbReference type="SMART" id="SM00353">
    <property type="entry name" value="HLH"/>
    <property type="match status" value="1"/>
</dbReference>
<gene>
    <name evidence="13" type="ORF">GBAR_LOCUS26481</name>
</gene>
<dbReference type="GO" id="GO:0005737">
    <property type="term" value="C:cytoplasm"/>
    <property type="evidence" value="ECO:0007669"/>
    <property type="project" value="UniProtKB-SubCell"/>
</dbReference>
<dbReference type="GO" id="GO:0005730">
    <property type="term" value="C:nucleolus"/>
    <property type="evidence" value="ECO:0007669"/>
    <property type="project" value="TreeGrafter"/>
</dbReference>
<dbReference type="PANTHER" id="PTHR13493:SF3">
    <property type="entry name" value="RRNA N6-ADENOSINE-METHYLTRANSFERASE ZCCHC4"/>
    <property type="match status" value="1"/>
</dbReference>
<dbReference type="SUPFAM" id="SSF47459">
    <property type="entry name" value="HLH, helix-loop-helix DNA-binding domain"/>
    <property type="match status" value="1"/>
</dbReference>
<dbReference type="PROSITE" id="PS50216">
    <property type="entry name" value="DHHC"/>
    <property type="match status" value="1"/>
</dbReference>
<evidence type="ECO:0000256" key="7">
    <source>
        <dbReference type="ARBA" id="ARBA00022771"/>
    </source>
</evidence>
<evidence type="ECO:0000256" key="9">
    <source>
        <dbReference type="PROSITE-ProRule" id="PRU01343"/>
    </source>
</evidence>
<organism evidence="13 14">
    <name type="scientific">Geodia barretti</name>
    <name type="common">Barrett's horny sponge</name>
    <dbReference type="NCBI Taxonomy" id="519541"/>
    <lineage>
        <taxon>Eukaryota</taxon>
        <taxon>Metazoa</taxon>
        <taxon>Porifera</taxon>
        <taxon>Demospongiae</taxon>
        <taxon>Heteroscleromorpha</taxon>
        <taxon>Tetractinellida</taxon>
        <taxon>Astrophorina</taxon>
        <taxon>Geodiidae</taxon>
        <taxon>Geodia</taxon>
    </lineage>
</organism>
<dbReference type="GO" id="GO:0008988">
    <property type="term" value="F:rRNA (adenine-N6-)-methyltransferase activity"/>
    <property type="evidence" value="ECO:0007669"/>
    <property type="project" value="InterPro"/>
</dbReference>
<dbReference type="Pfam" id="PF06839">
    <property type="entry name" value="Zn_ribbon_GRF"/>
    <property type="match status" value="1"/>
</dbReference>
<evidence type="ECO:0000256" key="6">
    <source>
        <dbReference type="ARBA" id="ARBA00022723"/>
    </source>
</evidence>
<dbReference type="InterPro" id="IPR011598">
    <property type="entry name" value="bHLH_dom"/>
</dbReference>
<feature type="domain" description="GRF-type" evidence="12">
    <location>
        <begin position="27"/>
        <end position="68"/>
    </location>
</feature>
<dbReference type="GO" id="GO:0008270">
    <property type="term" value="F:zinc ion binding"/>
    <property type="evidence" value="ECO:0007669"/>
    <property type="project" value="UniProtKB-KW"/>
</dbReference>
<feature type="region of interest" description="Disordered" evidence="10">
    <location>
        <begin position="563"/>
        <end position="657"/>
    </location>
</feature>
<dbReference type="InterPro" id="IPR039846">
    <property type="entry name" value="ZCCHC4"/>
</dbReference>
<evidence type="ECO:0000313" key="13">
    <source>
        <dbReference type="EMBL" id="CAI8047896.1"/>
    </source>
</evidence>
<comment type="subcellular location">
    <subcellularLocation>
        <location evidence="1">Cytoplasm</location>
    </subcellularLocation>
</comment>
<keyword evidence="4" id="KW-0808">Transferase</keyword>